<dbReference type="InterPro" id="IPR036322">
    <property type="entry name" value="WD40_repeat_dom_sf"/>
</dbReference>
<dbReference type="EMBL" id="CAJPDQ010000001">
    <property type="protein sequence ID" value="CAF9903058.1"/>
    <property type="molecule type" value="Genomic_DNA"/>
</dbReference>
<dbReference type="InterPro" id="IPR013520">
    <property type="entry name" value="Ribonucl_H"/>
</dbReference>
<evidence type="ECO:0000256" key="10">
    <source>
        <dbReference type="HAMAP-Rule" id="MF_03182"/>
    </source>
</evidence>
<comment type="catalytic activity">
    <reaction evidence="1 10">
        <text>Exonucleolytic cleavage of poly(A) to 5'-AMP.</text>
        <dbReference type="EC" id="3.1.13.4"/>
    </reaction>
</comment>
<keyword evidence="8 10" id="KW-0378">Hydrolase</keyword>
<protein>
    <recommendedName>
        <fullName evidence="10">PAN2-PAN3 deadenylation complex catalytic subunit PAN2</fullName>
        <ecNumber evidence="10">3.1.13.4</ecNumber>
    </recommendedName>
    <alternativeName>
        <fullName evidence="10">PAB1P-dependent poly(A)-specific ribonuclease</fullName>
    </alternativeName>
    <alternativeName>
        <fullName evidence="10">Poly(A)-nuclease deadenylation complex subunit 2</fullName>
        <shortName evidence="10">PAN deadenylation complex subunit 2</shortName>
    </alternativeName>
</protein>
<dbReference type="GO" id="GO:0046872">
    <property type="term" value="F:metal ion binding"/>
    <property type="evidence" value="ECO:0007669"/>
    <property type="project" value="UniProtKB-KW"/>
</dbReference>
<feature type="binding site" evidence="10">
    <location>
        <position position="881"/>
    </location>
    <ligand>
        <name>a divalent metal cation</name>
        <dbReference type="ChEBI" id="CHEBI:60240"/>
        <note>catalytic</note>
    </ligand>
</feature>
<feature type="compositionally biased region" description="Polar residues" evidence="11">
    <location>
        <begin position="1083"/>
        <end position="1094"/>
    </location>
</feature>
<dbReference type="InterPro" id="IPR030843">
    <property type="entry name" value="PAN2"/>
</dbReference>
<dbReference type="SUPFAM" id="SSF53098">
    <property type="entry name" value="Ribonuclease H-like"/>
    <property type="match status" value="1"/>
</dbReference>
<dbReference type="SMART" id="SM00479">
    <property type="entry name" value="EXOIII"/>
    <property type="match status" value="1"/>
</dbReference>
<evidence type="ECO:0000256" key="8">
    <source>
        <dbReference type="ARBA" id="ARBA00022801"/>
    </source>
</evidence>
<dbReference type="SUPFAM" id="SSF54001">
    <property type="entry name" value="Cysteine proteinases"/>
    <property type="match status" value="1"/>
</dbReference>
<feature type="binding site" evidence="10">
    <location>
        <position position="879"/>
    </location>
    <ligand>
        <name>a divalent metal cation</name>
        <dbReference type="ChEBI" id="CHEBI:60240"/>
        <note>catalytic</note>
    </ligand>
</feature>
<comment type="similarity">
    <text evidence="10">Belongs to the peptidase C19 family. PAN2 subfamily.</text>
</comment>
<proteinExistence type="inferred from homology"/>
<dbReference type="InterPro" id="IPR050785">
    <property type="entry name" value="PAN2-PAN3_catalytic_subunit"/>
</dbReference>
<feature type="binding site" evidence="10">
    <location>
        <position position="1041"/>
    </location>
    <ligand>
        <name>a divalent metal cation</name>
        <dbReference type="ChEBI" id="CHEBI:60240"/>
        <note>catalytic</note>
    </ligand>
</feature>
<name>A0A8H3EE98_9LECA</name>
<dbReference type="Proteomes" id="UP000664169">
    <property type="component" value="Unassembled WGS sequence"/>
</dbReference>
<dbReference type="GO" id="GO:0003676">
    <property type="term" value="F:nucleic acid binding"/>
    <property type="evidence" value="ECO:0007669"/>
    <property type="project" value="InterPro"/>
</dbReference>
<comment type="domain">
    <text evidence="10">Contains a pseudo-UCH domain. This ubiquitin C-terminal hydrolase (UCH)-like or ubiquitin specific protease (USP)-like domain is predicted to be catalytically inactive because it lacks the active site catalytic triad characteristic of thiol proteases, with residues at the equivalent structural positions that are incompatible with catalysis, and it cannot bind ubiquitin. It functions as a structural scaffold for intra- and intermolecular interactions in the complex.</text>
</comment>
<dbReference type="FunFam" id="3.30.420.10:FF:000028">
    <property type="entry name" value="PAN2-PAN3 deadenylation complex catalytic subunit PAN2"/>
    <property type="match status" value="1"/>
</dbReference>
<keyword evidence="14" id="KW-1185">Reference proteome</keyword>
<dbReference type="GO" id="GO:0004535">
    <property type="term" value="F:poly(A)-specific ribonuclease activity"/>
    <property type="evidence" value="ECO:0007669"/>
    <property type="project" value="UniProtKB-UniRule"/>
</dbReference>
<dbReference type="HAMAP" id="MF_03182">
    <property type="entry name" value="PAN2"/>
    <property type="match status" value="1"/>
</dbReference>
<evidence type="ECO:0000256" key="6">
    <source>
        <dbReference type="ARBA" id="ARBA00022722"/>
    </source>
</evidence>
<dbReference type="Pfam" id="PF00929">
    <property type="entry name" value="RNase_T"/>
    <property type="match status" value="1"/>
</dbReference>
<dbReference type="OrthoDB" id="16516at2759"/>
<dbReference type="FunFam" id="2.130.10.10:FF:000459">
    <property type="entry name" value="PAN2-PAN3 deadenylation complex catalytic subunit PAN2"/>
    <property type="match status" value="1"/>
</dbReference>
<keyword evidence="4" id="KW-0853">WD repeat</keyword>
<dbReference type="Gene3D" id="3.90.70.10">
    <property type="entry name" value="Cysteine proteinases"/>
    <property type="match status" value="1"/>
</dbReference>
<evidence type="ECO:0000259" key="12">
    <source>
        <dbReference type="PROSITE" id="PS50235"/>
    </source>
</evidence>
<dbReference type="SUPFAM" id="SSF50978">
    <property type="entry name" value="WD40 repeat-like"/>
    <property type="match status" value="1"/>
</dbReference>
<sequence>MEADWDELYRILLPPGSSHDLPTPASTLAFDTRQELLWAGNEYGRVTSFNGPELRRYTSYRGHRAGDGPVKQFLFHERGVLSVAPTSVHFSSRRGLTIWHLEDAAIINLRCMSFMGKDQHHIIVAGVQSTILKIDVEKGRILDRIHTDYEYDMMKQSKYICAATTNGSINLLDVDNLRIVNTFSSNNIGISDMDAQNNYLVTCGWVSRAGGGPMLAGLANVYDLRAMMQLPPVPFHVGAANVQMHPKMSTTCILASQGGQMQVIDLMNANTVNLRQANVSSYITVLALAPSGEALAIADGEGNIHLWGSPNKVQFAEYQTAPLDWGDVPQPVVEMDVNTDIPFGSIGMPYYREQLLSAWSNSHVYEVGDLPPKLDAMVMKGTQQNEIGFWAPNPRKGQRNVVEKKRASEVSGNALAAPKFLSEKARTVEQQAEQDKEVEDLQDQLAETLFSNATKTDVPIMYRNVEIKYSRFGVDDFDFQFYNRTKFSGLETHIANSYTNSLLQLFKFIPLFRNLALQHTATSCLFDTCLLCELGFLFDTMEKAEGQSCQATNFLKTFSSIPQANRMALLEENSQGSPLADMIQAACRFLLAQIRDDYSRRSPSVNQFEQYLAVDALTSIQCVHCRNETIKPGGSYITDLIYAPSHSPSRGQRPFIPTFSQILKASVEVQTQTRGWCDKCRRYQQLATRKGVHKMPDIMMISTALKTAEARKYWAIPGWLPDSIGIVIDEGKFFCFEGEDLRLHIEKGLHVVKVYDLVGVVVDVTSSEHQKSHLASLINVDVFNNDGPMAANWHLFNDFLVRSLSKEDALTFPQSWKTPAVIAYQVSTARGQVDSTWKLNLDTSLLYNNWSINNRSPENCIMLDPKTEGPSAGTYIAIDTEFVSLQHQEIEIKADGNREVVRPTRLGLARVSVLRGAGREEGVPFINDYITIREDIVDYLTQYSGVAEGDLDPRYSPHNLVPLKVAYKKLWLLVNLGCIFIGHGLPKDFRIVNIHVPKSQVLDTVDLFYIKSRQRKLSLRYLAWYLLKEDIQQDTHDSIEDARTALRLWRKYEEFRDAGIVMPMLEEVYREGKKWGYKPPGETVTSDGNMTTRNGGTGDLLSVPPTAGFAGGSIIDGLETPDVGTSIPGTPRRQLGVARRLLDGFESPVP</sequence>
<comment type="caution">
    <text evidence="13">The sequence shown here is derived from an EMBL/GenBank/DDBJ whole genome shotgun (WGS) entry which is preliminary data.</text>
</comment>
<reference evidence="13" key="1">
    <citation type="submission" date="2021-03" db="EMBL/GenBank/DDBJ databases">
        <authorList>
            <person name="Tagirdzhanova G."/>
        </authorList>
    </citation>
    <scope>NUCLEOTIDE SEQUENCE</scope>
</reference>
<feature type="region of interest" description="Disordered" evidence="11">
    <location>
        <begin position="1080"/>
        <end position="1099"/>
    </location>
</feature>
<keyword evidence="7 10" id="KW-0479">Metal-binding</keyword>
<keyword evidence="6 10" id="KW-0540">Nuclease</keyword>
<dbReference type="InterPro" id="IPR015943">
    <property type="entry name" value="WD40/YVTN_repeat-like_dom_sf"/>
</dbReference>
<gene>
    <name evidence="10" type="primary">PAN2</name>
    <name evidence="13" type="ORF">GOMPHAMPRED_000078</name>
</gene>
<dbReference type="InterPro" id="IPR028881">
    <property type="entry name" value="PAN2_UCH_dom"/>
</dbReference>
<evidence type="ECO:0000313" key="13">
    <source>
        <dbReference type="EMBL" id="CAF9903058.1"/>
    </source>
</evidence>
<dbReference type="AlphaFoldDB" id="A0A8H3EE98"/>
<comment type="caution">
    <text evidence="10">Lacks conserved residue(s) required for the propagation of feature annotation.</text>
</comment>
<evidence type="ECO:0000256" key="1">
    <source>
        <dbReference type="ARBA" id="ARBA00001663"/>
    </source>
</evidence>
<dbReference type="GO" id="GO:0000932">
    <property type="term" value="C:P-body"/>
    <property type="evidence" value="ECO:0007669"/>
    <property type="project" value="TreeGrafter"/>
</dbReference>
<keyword evidence="3 10" id="KW-0963">Cytoplasm</keyword>
<comment type="domain">
    <text evidence="10">The linker, or PAN3 interaction domain (PID), between the WD40 repeats and the pseudo-UCH domain mediates interaction with PAN3.</text>
</comment>
<comment type="function">
    <text evidence="10">Catalytic subunit of the poly(A)-nuclease (PAN) deadenylation complex, one of two cytoplasmic mRNA deadenylases involved in mRNA turnover. PAN specifically shortens poly(A) tails of RNA and the activity is stimulated by poly(A)-binding protein PAB1. PAN deadenylation is followed by rapid degradation of the shortened mRNA tails by the CCR4-NOT complex. Deadenylated mRNAs are then degraded by two alternative mechanisms, namely exosome-mediated 3'-5' exonucleolytic degradation, or deadenlyation-dependent mRNA decaping and subsequent 5'-3' exonucleolytic degradation by XRN1. May also be involved in post-transcriptional maturation of mRNA poly(A) tails.</text>
</comment>
<evidence type="ECO:0000256" key="4">
    <source>
        <dbReference type="ARBA" id="ARBA00022574"/>
    </source>
</evidence>
<keyword evidence="9 10" id="KW-0269">Exonuclease</keyword>
<dbReference type="InterPro" id="IPR038765">
    <property type="entry name" value="Papain-like_cys_pep_sf"/>
</dbReference>
<dbReference type="GO" id="GO:0031251">
    <property type="term" value="C:PAN complex"/>
    <property type="evidence" value="ECO:0007669"/>
    <property type="project" value="UniProtKB-UniRule"/>
</dbReference>
<dbReference type="Pfam" id="PF20770">
    <property type="entry name" value="PAN2_N"/>
    <property type="match status" value="1"/>
</dbReference>
<dbReference type="PANTHER" id="PTHR15728:SF0">
    <property type="entry name" value="PAN2-PAN3 DEADENYLATION COMPLEX CATALYTIC SUBUNIT PAN2"/>
    <property type="match status" value="1"/>
</dbReference>
<evidence type="ECO:0000256" key="3">
    <source>
        <dbReference type="ARBA" id="ARBA00022490"/>
    </source>
</evidence>
<evidence type="ECO:0000256" key="11">
    <source>
        <dbReference type="SAM" id="MobiDB-lite"/>
    </source>
</evidence>
<dbReference type="InterPro" id="IPR012337">
    <property type="entry name" value="RNaseH-like_sf"/>
</dbReference>
<dbReference type="PANTHER" id="PTHR15728">
    <property type="entry name" value="DEADENYLATION COMPLEX CATALYTIC SUBUNIT PAN2"/>
    <property type="match status" value="1"/>
</dbReference>
<comment type="activity regulation">
    <text evidence="10">Positively regulated by the regulatory subunit PAN3.</text>
</comment>
<dbReference type="PROSITE" id="PS50235">
    <property type="entry name" value="USP_3"/>
    <property type="match status" value="1"/>
</dbReference>
<feature type="binding site" evidence="10">
    <location>
        <position position="988"/>
    </location>
    <ligand>
        <name>a divalent metal cation</name>
        <dbReference type="ChEBI" id="CHEBI:60240"/>
        <note>catalytic</note>
    </ligand>
</feature>
<evidence type="ECO:0000313" key="14">
    <source>
        <dbReference type="Proteomes" id="UP000664169"/>
    </source>
</evidence>
<dbReference type="CDD" id="cd06143">
    <property type="entry name" value="PAN2_exo"/>
    <property type="match status" value="1"/>
</dbReference>
<evidence type="ECO:0000256" key="5">
    <source>
        <dbReference type="ARBA" id="ARBA00022664"/>
    </source>
</evidence>
<accession>A0A8H3EE98</accession>
<dbReference type="GO" id="GO:0000289">
    <property type="term" value="P:nuclear-transcribed mRNA poly(A) tail shortening"/>
    <property type="evidence" value="ECO:0007669"/>
    <property type="project" value="UniProtKB-UniRule"/>
</dbReference>
<dbReference type="Gene3D" id="3.30.420.10">
    <property type="entry name" value="Ribonuclease H-like superfamily/Ribonuclease H"/>
    <property type="match status" value="1"/>
</dbReference>
<keyword evidence="5 10" id="KW-0507">mRNA processing</keyword>
<evidence type="ECO:0000256" key="7">
    <source>
        <dbReference type="ARBA" id="ARBA00022723"/>
    </source>
</evidence>
<dbReference type="GO" id="GO:0006397">
    <property type="term" value="P:mRNA processing"/>
    <property type="evidence" value="ECO:0007669"/>
    <property type="project" value="UniProtKB-KW"/>
</dbReference>
<dbReference type="EC" id="3.1.13.4" evidence="10"/>
<dbReference type="Gene3D" id="2.130.10.10">
    <property type="entry name" value="YVTN repeat-like/Quinoprotein amine dehydrogenase"/>
    <property type="match status" value="1"/>
</dbReference>
<evidence type="ECO:0000256" key="2">
    <source>
        <dbReference type="ARBA" id="ARBA00004496"/>
    </source>
</evidence>
<comment type="subunit">
    <text evidence="10">Forms a heterotrimer with an asymmetric homodimer of the regulatory subunit PAN3 to form the poly(A)-nuclease (PAN) deadenylation complex.</text>
</comment>
<dbReference type="InterPro" id="IPR028889">
    <property type="entry name" value="USP"/>
</dbReference>
<dbReference type="Pfam" id="PF13423">
    <property type="entry name" value="UCH_1"/>
    <property type="match status" value="1"/>
</dbReference>
<organism evidence="13 14">
    <name type="scientific">Gomphillus americanus</name>
    <dbReference type="NCBI Taxonomy" id="1940652"/>
    <lineage>
        <taxon>Eukaryota</taxon>
        <taxon>Fungi</taxon>
        <taxon>Dikarya</taxon>
        <taxon>Ascomycota</taxon>
        <taxon>Pezizomycotina</taxon>
        <taxon>Lecanoromycetes</taxon>
        <taxon>OSLEUM clade</taxon>
        <taxon>Ostropomycetidae</taxon>
        <taxon>Ostropales</taxon>
        <taxon>Graphidaceae</taxon>
        <taxon>Gomphilloideae</taxon>
        <taxon>Gomphillus</taxon>
    </lineage>
</organism>
<feature type="domain" description="USP" evidence="12">
    <location>
        <begin position="488"/>
        <end position="827"/>
    </location>
</feature>
<dbReference type="InterPro" id="IPR048841">
    <property type="entry name" value="PAN2_N"/>
</dbReference>
<dbReference type="InterPro" id="IPR036397">
    <property type="entry name" value="RNaseH_sf"/>
</dbReference>
<comment type="cofactor">
    <cofactor evidence="10">
        <name>a divalent metal cation</name>
        <dbReference type="ChEBI" id="CHEBI:60240"/>
    </cofactor>
    <text evidence="10">Binds 2 metal cations per subunit in the catalytic exonuclease domain.</text>
</comment>
<comment type="subcellular location">
    <subcellularLocation>
        <location evidence="2 10">Cytoplasm</location>
    </subcellularLocation>
</comment>
<evidence type="ECO:0000256" key="9">
    <source>
        <dbReference type="ARBA" id="ARBA00022839"/>
    </source>
</evidence>